<dbReference type="EMBL" id="JAAFZH010000009">
    <property type="protein sequence ID" value="NDU97136.1"/>
    <property type="molecule type" value="Genomic_DNA"/>
</dbReference>
<gene>
    <name evidence="2" type="ORF">GK108_19785</name>
</gene>
<keyword evidence="3" id="KW-1185">Reference proteome</keyword>
<evidence type="ECO:0000256" key="1">
    <source>
        <dbReference type="SAM" id="SignalP"/>
    </source>
</evidence>
<comment type="caution">
    <text evidence="2">The sequence shown here is derived from an EMBL/GenBank/DDBJ whole genome shotgun (WGS) entry which is preliminary data.</text>
</comment>
<dbReference type="Proteomes" id="UP000474175">
    <property type="component" value="Unassembled WGS sequence"/>
</dbReference>
<feature type="chain" id="PRO_5027107062" evidence="1">
    <location>
        <begin position="20"/>
        <end position="413"/>
    </location>
</feature>
<dbReference type="RefSeq" id="WP_163952259.1">
    <property type="nucleotide sequence ID" value="NZ_JAAFZH010000009.1"/>
</dbReference>
<dbReference type="AlphaFoldDB" id="A0A6L9L996"/>
<protein>
    <submittedName>
        <fullName evidence="2">Uncharacterized protein</fullName>
    </submittedName>
</protein>
<evidence type="ECO:0000313" key="3">
    <source>
        <dbReference type="Proteomes" id="UP000474175"/>
    </source>
</evidence>
<accession>A0A6L9L996</accession>
<reference evidence="2 3" key="1">
    <citation type="submission" date="2020-02" db="EMBL/GenBank/DDBJ databases">
        <title>Draft genome sequence of two Spirosoma agri KCTC 52727 and Spirosoma terrae KCTC 52035.</title>
        <authorList>
            <person name="Rojas J."/>
            <person name="Ambika Manirajan B."/>
            <person name="Suarez C."/>
            <person name="Ratering S."/>
            <person name="Schnell S."/>
        </authorList>
    </citation>
    <scope>NUCLEOTIDE SEQUENCE [LARGE SCALE GENOMIC DNA]</scope>
    <source>
        <strain evidence="2 3">KCTC 52035</strain>
    </source>
</reference>
<sequence length="413" mass="47618">MRSLSTLVCLLFLSIPLLAQPTNAKGWYDSKDIENVEMGWMSVMQFKEAAKPFSKNGWTYPVTQIDFIRTMVSWWQESYLPKGLLGEMRLSVLAPDPALPISNSSYDFNEAEKSNRLALPNTYGAYARLHKCVVKTATHKFWPMYGNLCNDNWNIMANNVELISRQMVYLSSPDEYYCVQPRYTLGMKGAYDKEWIPKYANFGNFTDSPNLKKYDHYYVPGKQLGNDGGFYVVIMTKDGKPLPFEQVTIGEFLNRLEKRLPMMYAIQKNSVKLENLLGKAQNGLRILKNQFKNQLGDYVYLKDINNNIDCFTLSSIEENKPVYWLKTQATTQTSTGWTDTNFPLLRLKKGVKEACATTGPQWIIFRLDASLEHTYGGEADLMENFVSRFNYDYVYNYFFGKDNVVAPYKATER</sequence>
<name>A0A6L9L996_9BACT</name>
<organism evidence="2 3">
    <name type="scientific">Spirosoma terrae</name>
    <dbReference type="NCBI Taxonomy" id="1968276"/>
    <lineage>
        <taxon>Bacteria</taxon>
        <taxon>Pseudomonadati</taxon>
        <taxon>Bacteroidota</taxon>
        <taxon>Cytophagia</taxon>
        <taxon>Cytophagales</taxon>
        <taxon>Cytophagaceae</taxon>
        <taxon>Spirosoma</taxon>
    </lineage>
</organism>
<proteinExistence type="predicted"/>
<feature type="signal peptide" evidence="1">
    <location>
        <begin position="1"/>
        <end position="19"/>
    </location>
</feature>
<keyword evidence="1" id="KW-0732">Signal</keyword>
<evidence type="ECO:0000313" key="2">
    <source>
        <dbReference type="EMBL" id="NDU97136.1"/>
    </source>
</evidence>